<dbReference type="Proteomes" id="UP000638732">
    <property type="component" value="Unassembled WGS sequence"/>
</dbReference>
<evidence type="ECO:0000313" key="5">
    <source>
        <dbReference type="Proteomes" id="UP000638732"/>
    </source>
</evidence>
<dbReference type="PANTHER" id="PTHR30273">
    <property type="entry name" value="PERIPLASMIC SIGNAL SENSOR AND SIGMA FACTOR ACTIVATOR FECR-RELATED"/>
    <property type="match status" value="1"/>
</dbReference>
<protein>
    <submittedName>
        <fullName evidence="4">DUF4974 domain-containing protein</fullName>
    </submittedName>
</protein>
<dbReference type="Gene3D" id="2.60.120.1440">
    <property type="match status" value="1"/>
</dbReference>
<feature type="domain" description="Protein FecR C-terminal" evidence="3">
    <location>
        <begin position="258"/>
        <end position="325"/>
    </location>
</feature>
<proteinExistence type="predicted"/>
<dbReference type="EMBL" id="WWEO01000044">
    <property type="protein sequence ID" value="NCD71179.1"/>
    <property type="molecule type" value="Genomic_DNA"/>
</dbReference>
<gene>
    <name evidence="4" type="ORF">GSY63_17565</name>
</gene>
<evidence type="ECO:0000259" key="3">
    <source>
        <dbReference type="Pfam" id="PF16344"/>
    </source>
</evidence>
<evidence type="ECO:0000259" key="2">
    <source>
        <dbReference type="Pfam" id="PF04773"/>
    </source>
</evidence>
<dbReference type="InterPro" id="IPR012373">
    <property type="entry name" value="Ferrdict_sens_TM"/>
</dbReference>
<reference evidence="4" key="1">
    <citation type="submission" date="2020-01" db="EMBL/GenBank/DDBJ databases">
        <authorList>
            <person name="Seo Y.L."/>
        </authorList>
    </citation>
    <scope>NUCLEOTIDE SEQUENCE</scope>
    <source>
        <strain evidence="4">R11</strain>
    </source>
</reference>
<sequence length="326" mass="36823">MEANAQNMEMDDDMLITYLLGEASAEQAVRVEQWLTQDVANRLRLQQFSTIWETSKTMQFAEPLDAQASLLSLKQKAIERQTQQARVVRMKRNYAWLSAAAAFLLICTAGLLFFVRFANRQMEVSTVETITTDTLSDGSVITLNKRSQLNYPATFTGNERRVVLQHGEAFFKISPNKAKPFIISTNNTTIRVVGTSFNVKNKNGNVEVIVETGVVQVSRNGNMVTLKPGERVLAKTNAPLAKEQNPDQLYNYYRSKEFIADNTPLRRVVEVLNEAYAAHIIVSRKELNSLLLNTTFKDESLDDILQVISHTFKISVEKKGNQIILK</sequence>
<comment type="caution">
    <text evidence="4">The sequence shown here is derived from an EMBL/GenBank/DDBJ whole genome shotgun (WGS) entry which is preliminary data.</text>
</comment>
<accession>A0A965ZHH7</accession>
<dbReference type="InterPro" id="IPR032508">
    <property type="entry name" value="FecR_C"/>
</dbReference>
<organism evidence="4 5">
    <name type="scientific">Mucilaginibacter agri</name>
    <dbReference type="NCBI Taxonomy" id="2695265"/>
    <lineage>
        <taxon>Bacteria</taxon>
        <taxon>Pseudomonadati</taxon>
        <taxon>Bacteroidota</taxon>
        <taxon>Sphingobacteriia</taxon>
        <taxon>Sphingobacteriales</taxon>
        <taxon>Sphingobacteriaceae</taxon>
        <taxon>Mucilaginibacter</taxon>
    </lineage>
</organism>
<dbReference type="GO" id="GO:0016989">
    <property type="term" value="F:sigma factor antagonist activity"/>
    <property type="evidence" value="ECO:0007669"/>
    <property type="project" value="TreeGrafter"/>
</dbReference>
<keyword evidence="5" id="KW-1185">Reference proteome</keyword>
<dbReference type="Pfam" id="PF16344">
    <property type="entry name" value="FecR_C"/>
    <property type="match status" value="1"/>
</dbReference>
<keyword evidence="1" id="KW-1133">Transmembrane helix</keyword>
<evidence type="ECO:0000313" key="4">
    <source>
        <dbReference type="EMBL" id="NCD71179.1"/>
    </source>
</evidence>
<evidence type="ECO:0000256" key="1">
    <source>
        <dbReference type="SAM" id="Phobius"/>
    </source>
</evidence>
<dbReference type="Gene3D" id="3.55.50.30">
    <property type="match status" value="1"/>
</dbReference>
<keyword evidence="1" id="KW-0472">Membrane</keyword>
<dbReference type="PANTHER" id="PTHR30273:SF2">
    <property type="entry name" value="PROTEIN FECR"/>
    <property type="match status" value="1"/>
</dbReference>
<keyword evidence="1" id="KW-0812">Transmembrane</keyword>
<feature type="domain" description="FecR protein" evidence="2">
    <location>
        <begin position="134"/>
        <end position="216"/>
    </location>
</feature>
<reference evidence="4" key="2">
    <citation type="submission" date="2020-10" db="EMBL/GenBank/DDBJ databases">
        <title>Mucilaginibacter sp. nov., isolated from soil.</title>
        <authorList>
            <person name="Jeon C.O."/>
        </authorList>
    </citation>
    <scope>NUCLEOTIDE SEQUENCE</scope>
    <source>
        <strain evidence="4">R11</strain>
    </source>
</reference>
<name>A0A965ZHH7_9SPHI</name>
<feature type="transmembrane region" description="Helical" evidence="1">
    <location>
        <begin position="94"/>
        <end position="115"/>
    </location>
</feature>
<dbReference type="PIRSF" id="PIRSF018266">
    <property type="entry name" value="FecR"/>
    <property type="match status" value="1"/>
</dbReference>
<dbReference type="RefSeq" id="WP_166587151.1">
    <property type="nucleotide sequence ID" value="NZ_WWEO01000044.1"/>
</dbReference>
<dbReference type="AlphaFoldDB" id="A0A965ZHH7"/>
<dbReference type="InterPro" id="IPR006860">
    <property type="entry name" value="FecR"/>
</dbReference>
<dbReference type="Pfam" id="PF04773">
    <property type="entry name" value="FecR"/>
    <property type="match status" value="1"/>
</dbReference>